<dbReference type="RefSeq" id="WP_152809615.1">
    <property type="nucleotide sequence ID" value="NZ_WHUF01000011.1"/>
</dbReference>
<comment type="caution">
    <text evidence="2">The sequence shown here is derived from an EMBL/GenBank/DDBJ whole genome shotgun (WGS) entry which is preliminary data.</text>
</comment>
<dbReference type="PANTHER" id="PTHR34611:SF2">
    <property type="entry name" value="INACTIVE RECOMBINATION-PROMOTING NUCLEASE-LIKE PROTEIN RPNE-RELATED"/>
    <property type="match status" value="1"/>
</dbReference>
<sequence length="318" mass="36907">MASEDDTAYKQLFAYPEMVRDLLLGFVPGEWVRQLDLTSLERVNGSYVSDGGVQRHSDMVWRVRLAGEWIYIYLLLEFQSRSDHWMALRMQVYIVLLYQDLIKRNEIPEAGRLPPVFPLVLYNGKRRWKASLSLTSLITAVPPEIQHLQPAQSYLLIDQQRISKWALEKFDNFVARAFRIERLATEQDIAGELEKWRGQPGIAHCVGAQQAKQALTRWTAVRLQRLARERMINLGIVREAKAMTVPFFDSLDDALRYEAELYGDRQRLKKLLAKRFGSLSTKLSRRVDAAEMDDLDVWFDRIFAARSIQDIFAEDQPA</sequence>
<dbReference type="InterPro" id="IPR051699">
    <property type="entry name" value="Rpn/YhgA-like_nuclease"/>
</dbReference>
<reference evidence="2 3" key="1">
    <citation type="submission" date="2019-10" db="EMBL/GenBank/DDBJ databases">
        <title>Two novel species isolated from a subtropical stream in China.</title>
        <authorList>
            <person name="Lu H."/>
        </authorList>
    </citation>
    <scope>NUCLEOTIDE SEQUENCE [LARGE SCALE GENOMIC DNA]</scope>
    <source>
        <strain evidence="2 3">FT103W</strain>
    </source>
</reference>
<name>A0A843STR1_9BURK</name>
<accession>A0A843STR1</accession>
<gene>
    <name evidence="2" type="ORF">GEV01_28885</name>
</gene>
<dbReference type="Pfam" id="PF04754">
    <property type="entry name" value="Transposase_31"/>
    <property type="match status" value="1"/>
</dbReference>
<dbReference type="EMBL" id="WHUF01000011">
    <property type="protein sequence ID" value="MQA23546.1"/>
    <property type="molecule type" value="Genomic_DNA"/>
</dbReference>
<dbReference type="Proteomes" id="UP000444318">
    <property type="component" value="Unassembled WGS sequence"/>
</dbReference>
<evidence type="ECO:0000259" key="1">
    <source>
        <dbReference type="Pfam" id="PF04754"/>
    </source>
</evidence>
<keyword evidence="3" id="KW-1185">Reference proteome</keyword>
<dbReference type="InterPro" id="IPR006842">
    <property type="entry name" value="Transposase_31"/>
</dbReference>
<evidence type="ECO:0000313" key="2">
    <source>
        <dbReference type="EMBL" id="MQA23546.1"/>
    </source>
</evidence>
<protein>
    <recommendedName>
        <fullName evidence="1">Transposase (putative) YhgA-like domain-containing protein</fullName>
    </recommendedName>
</protein>
<dbReference type="PANTHER" id="PTHR34611">
    <property type="match status" value="1"/>
</dbReference>
<organism evidence="2 3">
    <name type="scientific">Rugamonas rivuli</name>
    <dbReference type="NCBI Taxonomy" id="2743358"/>
    <lineage>
        <taxon>Bacteria</taxon>
        <taxon>Pseudomonadati</taxon>
        <taxon>Pseudomonadota</taxon>
        <taxon>Betaproteobacteria</taxon>
        <taxon>Burkholderiales</taxon>
        <taxon>Oxalobacteraceae</taxon>
        <taxon>Telluria group</taxon>
        <taxon>Rugamonas</taxon>
    </lineage>
</organism>
<evidence type="ECO:0000313" key="3">
    <source>
        <dbReference type="Proteomes" id="UP000444318"/>
    </source>
</evidence>
<feature type="domain" description="Transposase (putative) YhgA-like" evidence="1">
    <location>
        <begin position="6"/>
        <end position="194"/>
    </location>
</feature>
<dbReference type="AlphaFoldDB" id="A0A843STR1"/>
<proteinExistence type="predicted"/>